<dbReference type="Pfam" id="PF07628">
    <property type="entry name" value="DUF1589"/>
    <property type="match status" value="1"/>
</dbReference>
<keyword evidence="3" id="KW-1185">Reference proteome</keyword>
<dbReference type="EMBL" id="NIZW01000016">
    <property type="protein sequence ID" value="PHQ33590.1"/>
    <property type="molecule type" value="Genomic_DNA"/>
</dbReference>
<sequence length="72" mass="8222">MRISEFRRIHHPGESINVGQVITWHPADALEQSEASNHTPQDSTRPVHSPRQVQPGLQRHWPTANLKRNATN</sequence>
<feature type="compositionally biased region" description="Polar residues" evidence="1">
    <location>
        <begin position="33"/>
        <end position="46"/>
    </location>
</feature>
<proteinExistence type="predicted"/>
<dbReference type="Proteomes" id="UP000225740">
    <property type="component" value="Unassembled WGS sequence"/>
</dbReference>
<protein>
    <submittedName>
        <fullName evidence="2">Uncharacterized protein</fullName>
    </submittedName>
</protein>
<name>A0A2G1W404_9BACT</name>
<evidence type="ECO:0000313" key="3">
    <source>
        <dbReference type="Proteomes" id="UP000225740"/>
    </source>
</evidence>
<comment type="caution">
    <text evidence="2">The sequence shown here is derived from an EMBL/GenBank/DDBJ whole genome shotgun (WGS) entry which is preliminary data.</text>
</comment>
<dbReference type="InterPro" id="IPR011480">
    <property type="entry name" value="DUF1589"/>
</dbReference>
<feature type="region of interest" description="Disordered" evidence="1">
    <location>
        <begin position="27"/>
        <end position="72"/>
    </location>
</feature>
<dbReference type="AlphaFoldDB" id="A0A2G1W404"/>
<evidence type="ECO:0000256" key="1">
    <source>
        <dbReference type="SAM" id="MobiDB-lite"/>
    </source>
</evidence>
<organism evidence="2 3">
    <name type="scientific">Rhodopirellula bahusiensis</name>
    <dbReference type="NCBI Taxonomy" id="2014065"/>
    <lineage>
        <taxon>Bacteria</taxon>
        <taxon>Pseudomonadati</taxon>
        <taxon>Planctomycetota</taxon>
        <taxon>Planctomycetia</taxon>
        <taxon>Pirellulales</taxon>
        <taxon>Pirellulaceae</taxon>
        <taxon>Rhodopirellula</taxon>
    </lineage>
</organism>
<evidence type="ECO:0000313" key="2">
    <source>
        <dbReference type="EMBL" id="PHQ33590.1"/>
    </source>
</evidence>
<accession>A0A2G1W404</accession>
<reference evidence="2 3" key="1">
    <citation type="submission" date="2017-06" db="EMBL/GenBank/DDBJ databases">
        <title>Description of Rhodopirellula bahusiensis sp. nov.</title>
        <authorList>
            <person name="Kizina J."/>
            <person name="Harder J."/>
        </authorList>
    </citation>
    <scope>NUCLEOTIDE SEQUENCE [LARGE SCALE GENOMIC DNA]</scope>
    <source>
        <strain evidence="2 3">SWK21</strain>
    </source>
</reference>
<gene>
    <name evidence="2" type="ORF">CEE69_20125</name>
</gene>